<protein>
    <submittedName>
        <fullName evidence="2">Uncharacterized protein</fullName>
    </submittedName>
</protein>
<feature type="compositionally biased region" description="Polar residues" evidence="1">
    <location>
        <begin position="57"/>
        <end position="69"/>
    </location>
</feature>
<proteinExistence type="predicted"/>
<evidence type="ECO:0000256" key="1">
    <source>
        <dbReference type="SAM" id="MobiDB-lite"/>
    </source>
</evidence>
<accession>A0A5C3PCE2</accession>
<evidence type="ECO:0000313" key="2">
    <source>
        <dbReference type="EMBL" id="TFK86647.1"/>
    </source>
</evidence>
<dbReference type="AlphaFoldDB" id="A0A5C3PCE2"/>
<gene>
    <name evidence="2" type="ORF">K466DRAFT_144324</name>
</gene>
<feature type="region of interest" description="Disordered" evidence="1">
    <location>
        <begin position="37"/>
        <end position="71"/>
    </location>
</feature>
<sequence length="224" mass="25640">MDRIVHAVISSSIITPDLTTSYSPEFVRRMQVSCKVRREEMKHDHSRPQCPHDELRSQVSTPSRRNSGHPNLCLKQALDHHLLKREKKPSEVSHFFPPTAVCTQDWQRPFPSRRCRSISRASSHAPRLSQTPGLASDRCMLQGAVRNHVARGQRGVRILFGCRDGRLRSGRRRCVIRVSGSERAEDERRSNAERLGMDTGGRSRWQPLSSMVRITLRISERCSL</sequence>
<organism evidence="2 3">
    <name type="scientific">Polyporus arcularius HHB13444</name>
    <dbReference type="NCBI Taxonomy" id="1314778"/>
    <lineage>
        <taxon>Eukaryota</taxon>
        <taxon>Fungi</taxon>
        <taxon>Dikarya</taxon>
        <taxon>Basidiomycota</taxon>
        <taxon>Agaricomycotina</taxon>
        <taxon>Agaricomycetes</taxon>
        <taxon>Polyporales</taxon>
        <taxon>Polyporaceae</taxon>
        <taxon>Polyporus</taxon>
    </lineage>
</organism>
<name>A0A5C3PCE2_9APHY</name>
<dbReference type="InParanoid" id="A0A5C3PCE2"/>
<dbReference type="EMBL" id="ML211190">
    <property type="protein sequence ID" value="TFK86647.1"/>
    <property type="molecule type" value="Genomic_DNA"/>
</dbReference>
<dbReference type="Proteomes" id="UP000308197">
    <property type="component" value="Unassembled WGS sequence"/>
</dbReference>
<feature type="compositionally biased region" description="Basic and acidic residues" evidence="1">
    <location>
        <begin position="37"/>
        <end position="56"/>
    </location>
</feature>
<evidence type="ECO:0000313" key="3">
    <source>
        <dbReference type="Proteomes" id="UP000308197"/>
    </source>
</evidence>
<keyword evidence="3" id="KW-1185">Reference proteome</keyword>
<reference evidence="2 3" key="1">
    <citation type="journal article" date="2019" name="Nat. Ecol. Evol.">
        <title>Megaphylogeny resolves global patterns of mushroom evolution.</title>
        <authorList>
            <person name="Varga T."/>
            <person name="Krizsan K."/>
            <person name="Foldi C."/>
            <person name="Dima B."/>
            <person name="Sanchez-Garcia M."/>
            <person name="Sanchez-Ramirez S."/>
            <person name="Szollosi G.J."/>
            <person name="Szarkandi J.G."/>
            <person name="Papp V."/>
            <person name="Albert L."/>
            <person name="Andreopoulos W."/>
            <person name="Angelini C."/>
            <person name="Antonin V."/>
            <person name="Barry K.W."/>
            <person name="Bougher N.L."/>
            <person name="Buchanan P."/>
            <person name="Buyck B."/>
            <person name="Bense V."/>
            <person name="Catcheside P."/>
            <person name="Chovatia M."/>
            <person name="Cooper J."/>
            <person name="Damon W."/>
            <person name="Desjardin D."/>
            <person name="Finy P."/>
            <person name="Geml J."/>
            <person name="Haridas S."/>
            <person name="Hughes K."/>
            <person name="Justo A."/>
            <person name="Karasinski D."/>
            <person name="Kautmanova I."/>
            <person name="Kiss B."/>
            <person name="Kocsube S."/>
            <person name="Kotiranta H."/>
            <person name="LaButti K.M."/>
            <person name="Lechner B.E."/>
            <person name="Liimatainen K."/>
            <person name="Lipzen A."/>
            <person name="Lukacs Z."/>
            <person name="Mihaltcheva S."/>
            <person name="Morgado L.N."/>
            <person name="Niskanen T."/>
            <person name="Noordeloos M.E."/>
            <person name="Ohm R.A."/>
            <person name="Ortiz-Santana B."/>
            <person name="Ovrebo C."/>
            <person name="Racz N."/>
            <person name="Riley R."/>
            <person name="Savchenko A."/>
            <person name="Shiryaev A."/>
            <person name="Soop K."/>
            <person name="Spirin V."/>
            <person name="Szebenyi C."/>
            <person name="Tomsovsky M."/>
            <person name="Tulloss R.E."/>
            <person name="Uehling J."/>
            <person name="Grigoriev I.V."/>
            <person name="Vagvolgyi C."/>
            <person name="Papp T."/>
            <person name="Martin F.M."/>
            <person name="Miettinen O."/>
            <person name="Hibbett D.S."/>
            <person name="Nagy L.G."/>
        </authorList>
    </citation>
    <scope>NUCLEOTIDE SEQUENCE [LARGE SCALE GENOMIC DNA]</scope>
    <source>
        <strain evidence="2 3">HHB13444</strain>
    </source>
</reference>